<evidence type="ECO:0008006" key="5">
    <source>
        <dbReference type="Google" id="ProtNLM"/>
    </source>
</evidence>
<comment type="caution">
    <text evidence="2">The sequence shown here is derived from an EMBL/GenBank/DDBJ whole genome shotgun (WGS) entry which is preliminary data.</text>
</comment>
<feature type="chain" id="PRO_5036164053" description="Secreted protein" evidence="1">
    <location>
        <begin position="17"/>
        <end position="76"/>
    </location>
</feature>
<dbReference type="EMBL" id="QXFV01012202">
    <property type="protein sequence ID" value="KAE8951928.1"/>
    <property type="molecule type" value="Genomic_DNA"/>
</dbReference>
<evidence type="ECO:0000313" key="4">
    <source>
        <dbReference type="Proteomes" id="UP000429607"/>
    </source>
</evidence>
<gene>
    <name evidence="3" type="ORF">PR001_g33514</name>
    <name evidence="2" type="ORF">PR001_g33707</name>
</gene>
<dbReference type="Proteomes" id="UP000429607">
    <property type="component" value="Unassembled WGS sequence"/>
</dbReference>
<evidence type="ECO:0000313" key="2">
    <source>
        <dbReference type="EMBL" id="KAE8951461.1"/>
    </source>
</evidence>
<keyword evidence="1" id="KW-0732">Signal</keyword>
<evidence type="ECO:0000313" key="3">
    <source>
        <dbReference type="EMBL" id="KAE8951928.1"/>
    </source>
</evidence>
<sequence length="76" mass="8113">MTILLFILQRCHASFARYEAPGALPTPLATAHARPRTPSPFAAAVTRVQSGSCWVADAGRTEAADTFPDSDSGSHW</sequence>
<accession>A0A6A3G421</accession>
<name>A0A6A3G421_9STRA</name>
<reference evidence="2 4" key="1">
    <citation type="submission" date="2018-09" db="EMBL/GenBank/DDBJ databases">
        <title>Genomic investigation of the strawberry pathogen Phytophthora fragariae indicates pathogenicity is determined by transcriptional variation in three key races.</title>
        <authorList>
            <person name="Adams T.M."/>
            <person name="Armitage A.D."/>
            <person name="Sobczyk M.K."/>
            <person name="Bates H.J."/>
            <person name="Dunwell J.M."/>
            <person name="Nellist C.F."/>
            <person name="Harrison R.J."/>
        </authorList>
    </citation>
    <scope>NUCLEOTIDE SEQUENCE [LARGE SCALE GENOMIC DNA]</scope>
    <source>
        <strain evidence="2 4">SCRP249</strain>
    </source>
</reference>
<protein>
    <recommendedName>
        <fullName evidence="5">Secreted protein</fullName>
    </recommendedName>
</protein>
<proteinExistence type="predicted"/>
<dbReference type="AlphaFoldDB" id="A0A6A3G421"/>
<evidence type="ECO:0000256" key="1">
    <source>
        <dbReference type="SAM" id="SignalP"/>
    </source>
</evidence>
<organism evidence="2 4">
    <name type="scientific">Phytophthora rubi</name>
    <dbReference type="NCBI Taxonomy" id="129364"/>
    <lineage>
        <taxon>Eukaryota</taxon>
        <taxon>Sar</taxon>
        <taxon>Stramenopiles</taxon>
        <taxon>Oomycota</taxon>
        <taxon>Peronosporomycetes</taxon>
        <taxon>Peronosporales</taxon>
        <taxon>Peronosporaceae</taxon>
        <taxon>Phytophthora</taxon>
    </lineage>
</organism>
<dbReference type="EMBL" id="QXFV01012699">
    <property type="protein sequence ID" value="KAE8951461.1"/>
    <property type="molecule type" value="Genomic_DNA"/>
</dbReference>
<feature type="signal peptide" evidence="1">
    <location>
        <begin position="1"/>
        <end position="16"/>
    </location>
</feature>